<reference evidence="2 3" key="1">
    <citation type="submission" date="2019-07" db="EMBL/GenBank/DDBJ databases">
        <authorList>
            <person name="Jastrzebski P J."/>
            <person name="Paukszto L."/>
            <person name="Jastrzebski P J."/>
        </authorList>
    </citation>
    <scope>NUCLEOTIDE SEQUENCE [LARGE SCALE GENOMIC DNA]</scope>
    <source>
        <strain evidence="2 3">WMS-il1</strain>
    </source>
</reference>
<keyword evidence="1" id="KW-0812">Transmembrane</keyword>
<proteinExistence type="predicted"/>
<evidence type="ECO:0000256" key="1">
    <source>
        <dbReference type="SAM" id="Phobius"/>
    </source>
</evidence>
<name>A0A564Y187_HYMDI</name>
<feature type="non-terminal residue" evidence="2">
    <location>
        <position position="66"/>
    </location>
</feature>
<organism evidence="2 3">
    <name type="scientific">Hymenolepis diminuta</name>
    <name type="common">Rat tapeworm</name>
    <dbReference type="NCBI Taxonomy" id="6216"/>
    <lineage>
        <taxon>Eukaryota</taxon>
        <taxon>Metazoa</taxon>
        <taxon>Spiralia</taxon>
        <taxon>Lophotrochozoa</taxon>
        <taxon>Platyhelminthes</taxon>
        <taxon>Cestoda</taxon>
        <taxon>Eucestoda</taxon>
        <taxon>Cyclophyllidea</taxon>
        <taxon>Hymenolepididae</taxon>
        <taxon>Hymenolepis</taxon>
    </lineage>
</organism>
<protein>
    <submittedName>
        <fullName evidence="2">Uncharacterized protein</fullName>
    </submittedName>
</protein>
<evidence type="ECO:0000313" key="3">
    <source>
        <dbReference type="Proteomes" id="UP000321570"/>
    </source>
</evidence>
<dbReference type="AlphaFoldDB" id="A0A564Y187"/>
<feature type="transmembrane region" description="Helical" evidence="1">
    <location>
        <begin position="44"/>
        <end position="65"/>
    </location>
</feature>
<keyword evidence="1" id="KW-1133">Transmembrane helix</keyword>
<gene>
    <name evidence="2" type="ORF">WMSIL1_LOCUS1815</name>
</gene>
<keyword evidence="3" id="KW-1185">Reference proteome</keyword>
<sequence>MTVYHVDHCRNYPSHIAFTRLFVFGIHSTISFFLYYGFTILCNLLSALTLYRVPIIIFPFITLYLR</sequence>
<keyword evidence="1" id="KW-0472">Membrane</keyword>
<dbReference type="Proteomes" id="UP000321570">
    <property type="component" value="Unassembled WGS sequence"/>
</dbReference>
<accession>A0A564Y187</accession>
<evidence type="ECO:0000313" key="2">
    <source>
        <dbReference type="EMBL" id="VUZ40819.1"/>
    </source>
</evidence>
<feature type="transmembrane region" description="Helical" evidence="1">
    <location>
        <begin position="21"/>
        <end position="38"/>
    </location>
</feature>
<dbReference type="EMBL" id="CABIJS010000044">
    <property type="protein sequence ID" value="VUZ40819.1"/>
    <property type="molecule type" value="Genomic_DNA"/>
</dbReference>